<keyword evidence="2" id="KW-1185">Reference proteome</keyword>
<comment type="caution">
    <text evidence="1">The sequence shown here is derived from an EMBL/GenBank/DDBJ whole genome shotgun (WGS) entry which is preliminary data.</text>
</comment>
<sequence>MLLMGKPQNGNPEDAVGSDNANPARLSLQQIQSCRWIGSVHADWCQEDQRQDEFLKELTETAELADPSKATKVVPVQCQAVPEWEAVANASHALQQCS</sequence>
<protein>
    <submittedName>
        <fullName evidence="1">Uncharacterized protein</fullName>
    </submittedName>
</protein>
<name>A0ACB8GD47_9SAUR</name>
<proteinExistence type="predicted"/>
<evidence type="ECO:0000313" key="1">
    <source>
        <dbReference type="EMBL" id="KAH8017528.1"/>
    </source>
</evidence>
<gene>
    <name evidence="1" type="ORF">K3G42_030375</name>
</gene>
<evidence type="ECO:0000313" key="2">
    <source>
        <dbReference type="Proteomes" id="UP000827872"/>
    </source>
</evidence>
<organism evidence="1 2">
    <name type="scientific">Sphaerodactylus townsendi</name>
    <dbReference type="NCBI Taxonomy" id="933632"/>
    <lineage>
        <taxon>Eukaryota</taxon>
        <taxon>Metazoa</taxon>
        <taxon>Chordata</taxon>
        <taxon>Craniata</taxon>
        <taxon>Vertebrata</taxon>
        <taxon>Euteleostomi</taxon>
        <taxon>Lepidosauria</taxon>
        <taxon>Squamata</taxon>
        <taxon>Bifurcata</taxon>
        <taxon>Gekkota</taxon>
        <taxon>Sphaerodactylidae</taxon>
        <taxon>Sphaerodactylus</taxon>
    </lineage>
</organism>
<accession>A0ACB8GD47</accession>
<reference evidence="1" key="1">
    <citation type="submission" date="2021-08" db="EMBL/GenBank/DDBJ databases">
        <title>The first chromosome-level gecko genome reveals the dynamic sex chromosomes of Neotropical dwarf geckos (Sphaerodactylidae: Sphaerodactylus).</title>
        <authorList>
            <person name="Pinto B.J."/>
            <person name="Keating S.E."/>
            <person name="Gamble T."/>
        </authorList>
    </citation>
    <scope>NUCLEOTIDE SEQUENCE</scope>
    <source>
        <strain evidence="1">TG3544</strain>
    </source>
</reference>
<dbReference type="EMBL" id="CM037614">
    <property type="protein sequence ID" value="KAH8017528.1"/>
    <property type="molecule type" value="Genomic_DNA"/>
</dbReference>
<dbReference type="Proteomes" id="UP000827872">
    <property type="component" value="Linkage Group LG01"/>
</dbReference>